<dbReference type="Gene3D" id="3.20.20.80">
    <property type="entry name" value="Glycosidases"/>
    <property type="match status" value="1"/>
</dbReference>
<dbReference type="GO" id="GO:0006032">
    <property type="term" value="P:chitin catabolic process"/>
    <property type="evidence" value="ECO:0007669"/>
    <property type="project" value="UniProtKB-KW"/>
</dbReference>
<proteinExistence type="inferred from homology"/>
<dbReference type="PANTHER" id="PTHR45708">
    <property type="entry name" value="ENDOCHITINASE"/>
    <property type="match status" value="1"/>
</dbReference>
<gene>
    <name evidence="13" type="ORF">Taro_021745</name>
</gene>
<dbReference type="GO" id="GO:0008843">
    <property type="term" value="F:endochitinase activity"/>
    <property type="evidence" value="ECO:0007669"/>
    <property type="project" value="UniProtKB-EC"/>
</dbReference>
<feature type="signal peptide" evidence="11">
    <location>
        <begin position="1"/>
        <end position="32"/>
    </location>
</feature>
<evidence type="ECO:0000256" key="6">
    <source>
        <dbReference type="ARBA" id="ARBA00023277"/>
    </source>
</evidence>
<reference evidence="13" key="1">
    <citation type="submission" date="2017-07" db="EMBL/GenBank/DDBJ databases">
        <title>Taro Niue Genome Assembly and Annotation.</title>
        <authorList>
            <person name="Atibalentja N."/>
            <person name="Keating K."/>
            <person name="Fields C.J."/>
        </authorList>
    </citation>
    <scope>NUCLEOTIDE SEQUENCE</scope>
    <source>
        <strain evidence="13">Niue_2</strain>
        <tissue evidence="13">Leaf</tissue>
    </source>
</reference>
<evidence type="ECO:0000313" key="14">
    <source>
        <dbReference type="Proteomes" id="UP000652761"/>
    </source>
</evidence>
<evidence type="ECO:0000313" key="13">
    <source>
        <dbReference type="EMBL" id="MQL89175.1"/>
    </source>
</evidence>
<dbReference type="EC" id="3.2.1.14" evidence="2"/>
<evidence type="ECO:0000256" key="8">
    <source>
        <dbReference type="ARBA" id="ARBA00023326"/>
    </source>
</evidence>
<comment type="catalytic activity">
    <reaction evidence="1">
        <text>Random endo-hydrolysis of N-acetyl-beta-D-glucosaminide (1-&gt;4)-beta-linkages in chitin and chitodextrins.</text>
        <dbReference type="EC" id="3.2.1.14"/>
    </reaction>
</comment>
<dbReference type="FunFam" id="3.20.20.80:FF:000015">
    <property type="entry name" value="Acidic endochitinase SE2"/>
    <property type="match status" value="1"/>
</dbReference>
<evidence type="ECO:0000256" key="4">
    <source>
        <dbReference type="ARBA" id="ARBA00023024"/>
    </source>
</evidence>
<evidence type="ECO:0000256" key="9">
    <source>
        <dbReference type="RuleBase" id="RU000489"/>
    </source>
</evidence>
<keyword evidence="4" id="KW-0146">Chitin degradation</keyword>
<comment type="similarity">
    <text evidence="10">Belongs to the glycosyl hydrolase 18 family.</text>
</comment>
<evidence type="ECO:0000256" key="3">
    <source>
        <dbReference type="ARBA" id="ARBA00022801"/>
    </source>
</evidence>
<comment type="caution">
    <text evidence="13">The sequence shown here is derived from an EMBL/GenBank/DDBJ whole genome shotgun (WGS) entry which is preliminary data.</text>
</comment>
<name>A0A843UZW0_COLES</name>
<evidence type="ECO:0000256" key="1">
    <source>
        <dbReference type="ARBA" id="ARBA00000822"/>
    </source>
</evidence>
<dbReference type="InterPro" id="IPR050542">
    <property type="entry name" value="Glycosyl_Hydrlase18_Chitinase"/>
</dbReference>
<keyword evidence="6" id="KW-0119">Carbohydrate metabolism</keyword>
<keyword evidence="3 9" id="KW-0378">Hydrolase</keyword>
<feature type="chain" id="PRO_5032796187" description="chitinase" evidence="11">
    <location>
        <begin position="33"/>
        <end position="308"/>
    </location>
</feature>
<dbReference type="InterPro" id="IPR045321">
    <property type="entry name" value="Cts1-like"/>
</dbReference>
<accession>A0A843UZW0</accession>
<organism evidence="13 14">
    <name type="scientific">Colocasia esculenta</name>
    <name type="common">Wild taro</name>
    <name type="synonym">Arum esculentum</name>
    <dbReference type="NCBI Taxonomy" id="4460"/>
    <lineage>
        <taxon>Eukaryota</taxon>
        <taxon>Viridiplantae</taxon>
        <taxon>Streptophyta</taxon>
        <taxon>Embryophyta</taxon>
        <taxon>Tracheophyta</taxon>
        <taxon>Spermatophyta</taxon>
        <taxon>Magnoliopsida</taxon>
        <taxon>Liliopsida</taxon>
        <taxon>Araceae</taxon>
        <taxon>Aroideae</taxon>
        <taxon>Colocasieae</taxon>
        <taxon>Colocasia</taxon>
    </lineage>
</organism>
<dbReference type="OrthoDB" id="1873160at2759"/>
<keyword evidence="7 9" id="KW-0326">Glycosidase</keyword>
<keyword evidence="8" id="KW-0624">Polysaccharide degradation</keyword>
<dbReference type="Proteomes" id="UP000652761">
    <property type="component" value="Unassembled WGS sequence"/>
</dbReference>
<keyword evidence="5" id="KW-1015">Disulfide bond</keyword>
<protein>
    <recommendedName>
        <fullName evidence="2">chitinase</fullName>
        <ecNumber evidence="2">3.2.1.14</ecNumber>
    </recommendedName>
</protein>
<evidence type="ECO:0000256" key="7">
    <source>
        <dbReference type="ARBA" id="ARBA00023295"/>
    </source>
</evidence>
<dbReference type="GO" id="GO:0000272">
    <property type="term" value="P:polysaccharide catabolic process"/>
    <property type="evidence" value="ECO:0007669"/>
    <property type="project" value="UniProtKB-KW"/>
</dbReference>
<dbReference type="PANTHER" id="PTHR45708:SF21">
    <property type="entry name" value="ACIDIC ENDOCHITINASE"/>
    <property type="match status" value="1"/>
</dbReference>
<dbReference type="PROSITE" id="PS01095">
    <property type="entry name" value="GH18_1"/>
    <property type="match status" value="1"/>
</dbReference>
<evidence type="ECO:0000256" key="2">
    <source>
        <dbReference type="ARBA" id="ARBA00012729"/>
    </source>
</evidence>
<dbReference type="InterPro" id="IPR001579">
    <property type="entry name" value="Glyco_hydro_18_chit_AS"/>
</dbReference>
<evidence type="ECO:0000256" key="5">
    <source>
        <dbReference type="ARBA" id="ARBA00023157"/>
    </source>
</evidence>
<dbReference type="PROSITE" id="PS51910">
    <property type="entry name" value="GH18_2"/>
    <property type="match status" value="1"/>
</dbReference>
<evidence type="ECO:0000259" key="12">
    <source>
        <dbReference type="PROSITE" id="PS51910"/>
    </source>
</evidence>
<keyword evidence="11" id="KW-0732">Signal</keyword>
<dbReference type="GO" id="GO:0005576">
    <property type="term" value="C:extracellular region"/>
    <property type="evidence" value="ECO:0007669"/>
    <property type="project" value="TreeGrafter"/>
</dbReference>
<dbReference type="SUPFAM" id="SSF51445">
    <property type="entry name" value="(Trans)glycosidases"/>
    <property type="match status" value="1"/>
</dbReference>
<dbReference type="Pfam" id="PF00704">
    <property type="entry name" value="Glyco_hydro_18"/>
    <property type="match status" value="1"/>
</dbReference>
<dbReference type="InterPro" id="IPR001223">
    <property type="entry name" value="Glyco_hydro18_cat"/>
</dbReference>
<sequence>MASRHRVRLSLQLPRLLAAALLACLLPAPSNAGGIAIYWGQGSRTTEGTLTGTCSTGKFSHVIISFLSEFGEGRTPKINLAGHCDPASGGCTIVSTEVRNCQARGVKVLLSIGGGAGSYGLSSAADAQKVAQYLWDNFLGGRSASRPLGDAVLDGVDFDIEQGPNPTLHYGQLAQALKDRGAQAGRRVFVSAAPQCPFPDAYLGRAINTGVFDAVWVQFYNNPGCQYDGNVGTVTNAWNEWENIPTGRLFLGLPASHAAASGGYIPKEVLISQVLPVIKGSPKYGGIMLWSKQYDDRNHYSDAVRGSV</sequence>
<evidence type="ECO:0000256" key="10">
    <source>
        <dbReference type="RuleBase" id="RU004453"/>
    </source>
</evidence>
<feature type="domain" description="GH18" evidence="12">
    <location>
        <begin position="33"/>
        <end position="308"/>
    </location>
</feature>
<dbReference type="InterPro" id="IPR017853">
    <property type="entry name" value="GH"/>
</dbReference>
<evidence type="ECO:0000256" key="11">
    <source>
        <dbReference type="SAM" id="SignalP"/>
    </source>
</evidence>
<dbReference type="CDD" id="cd02877">
    <property type="entry name" value="GH18_hevamine_XipI_class_III"/>
    <property type="match status" value="1"/>
</dbReference>
<keyword evidence="14" id="KW-1185">Reference proteome</keyword>
<dbReference type="EMBL" id="NMUH01001124">
    <property type="protein sequence ID" value="MQL89175.1"/>
    <property type="molecule type" value="Genomic_DNA"/>
</dbReference>
<dbReference type="AlphaFoldDB" id="A0A843UZW0"/>